<reference evidence="2" key="1">
    <citation type="submission" date="2017-09" db="EMBL/GenBank/DDBJ databases">
        <title>Depth-based differentiation of microbial function through sediment-hosted aquifers and enrichment of novel symbionts in the deep terrestrial subsurface.</title>
        <authorList>
            <person name="Probst A.J."/>
            <person name="Ladd B."/>
            <person name="Jarett J.K."/>
            <person name="Geller-Mcgrath D.E."/>
            <person name="Sieber C.M.K."/>
            <person name="Emerson J.B."/>
            <person name="Anantharaman K."/>
            <person name="Thomas B.C."/>
            <person name="Malmstrom R."/>
            <person name="Stieglmeier M."/>
            <person name="Klingl A."/>
            <person name="Woyke T."/>
            <person name="Ryan C.M."/>
            <person name="Banfield J.F."/>
        </authorList>
    </citation>
    <scope>NUCLEOTIDE SEQUENCE [LARGE SCALE GENOMIC DNA]</scope>
</reference>
<evidence type="ECO:0000313" key="2">
    <source>
        <dbReference type="Proteomes" id="UP000229371"/>
    </source>
</evidence>
<dbReference type="PANTHER" id="PTHR40036">
    <property type="entry name" value="MACROCIN O-METHYLTRANSFERASE"/>
    <property type="match status" value="1"/>
</dbReference>
<protein>
    <submittedName>
        <fullName evidence="1">Macrocin O-methyltransferase</fullName>
    </submittedName>
</protein>
<keyword evidence="1" id="KW-0489">Methyltransferase</keyword>
<dbReference type="InterPro" id="IPR008884">
    <property type="entry name" value="TylF_MeTrfase"/>
</dbReference>
<accession>A0A2M7RP43</accession>
<organism evidence="1 2">
    <name type="scientific">bacterium (Candidatus Gribaldobacteria) CG_4_10_14_0_8_um_filter_33_9</name>
    <dbReference type="NCBI Taxonomy" id="2014266"/>
    <lineage>
        <taxon>Bacteria</taxon>
        <taxon>Candidatus Gribaldobacteria</taxon>
    </lineage>
</organism>
<dbReference type="AlphaFoldDB" id="A0A2M7RP43"/>
<comment type="caution">
    <text evidence="1">The sequence shown here is derived from an EMBL/GenBank/DDBJ whole genome shotgun (WGS) entry which is preliminary data.</text>
</comment>
<sequence length="257" mass="29646">MKRVFKKFFNLLGYNISKIRKETKGISQQLMLDISEEVKNIYRECLPYTLISLERIEAIVNAIDYICKYNIPGDIIECGVWRGGAMYAAAKALSLRKCYDRKIFLFDTFEVDAMFATPNETPHDMSYAGKTVNELMSTGEYKKEDYSYRIEDVKALLLSTGYPEKNLILKVGRIEKTLPADDVGQIALLRLDTDWYESTKHELIHLFPKLVKGGVLLIDDYGHWQGCRKAVDEYISENSLQILLHRTDYTERSAVKL</sequence>
<dbReference type="GO" id="GO:0008168">
    <property type="term" value="F:methyltransferase activity"/>
    <property type="evidence" value="ECO:0007669"/>
    <property type="project" value="UniProtKB-KW"/>
</dbReference>
<keyword evidence="1" id="KW-0808">Transferase</keyword>
<dbReference type="Pfam" id="PF05711">
    <property type="entry name" value="TylF"/>
    <property type="match status" value="1"/>
</dbReference>
<dbReference type="Gene3D" id="3.40.50.150">
    <property type="entry name" value="Vaccinia Virus protein VP39"/>
    <property type="match status" value="1"/>
</dbReference>
<dbReference type="PANTHER" id="PTHR40036:SF1">
    <property type="entry name" value="MACROCIN O-METHYLTRANSFERASE"/>
    <property type="match status" value="1"/>
</dbReference>
<dbReference type="Proteomes" id="UP000229371">
    <property type="component" value="Unassembled WGS sequence"/>
</dbReference>
<gene>
    <name evidence="1" type="ORF">COY61_00265</name>
</gene>
<dbReference type="EMBL" id="PFMI01000006">
    <property type="protein sequence ID" value="PIZ01235.1"/>
    <property type="molecule type" value="Genomic_DNA"/>
</dbReference>
<dbReference type="InterPro" id="IPR029063">
    <property type="entry name" value="SAM-dependent_MTases_sf"/>
</dbReference>
<proteinExistence type="predicted"/>
<name>A0A2M7RP43_9BACT</name>
<dbReference type="GO" id="GO:0032259">
    <property type="term" value="P:methylation"/>
    <property type="evidence" value="ECO:0007669"/>
    <property type="project" value="UniProtKB-KW"/>
</dbReference>
<evidence type="ECO:0000313" key="1">
    <source>
        <dbReference type="EMBL" id="PIZ01235.1"/>
    </source>
</evidence>